<dbReference type="InterPro" id="IPR036097">
    <property type="entry name" value="HisK_dim/P_sf"/>
</dbReference>
<dbReference type="SMART" id="SM00388">
    <property type="entry name" value="HisKA"/>
    <property type="match status" value="1"/>
</dbReference>
<protein>
    <recommendedName>
        <fullName evidence="2">histidine kinase</fullName>
        <ecNumber evidence="2">2.7.13.3</ecNumber>
    </recommendedName>
</protein>
<evidence type="ECO:0000259" key="8">
    <source>
        <dbReference type="PROSITE" id="PS50112"/>
    </source>
</evidence>
<dbReference type="SMART" id="SM00091">
    <property type="entry name" value="PAS"/>
    <property type="match status" value="4"/>
</dbReference>
<accession>A0A238XMP6</accession>
<feature type="domain" description="PAC" evidence="9">
    <location>
        <begin position="510"/>
        <end position="562"/>
    </location>
</feature>
<dbReference type="InterPro" id="IPR000700">
    <property type="entry name" value="PAS-assoc_C"/>
</dbReference>
<proteinExistence type="predicted"/>
<dbReference type="CDD" id="cd00130">
    <property type="entry name" value="PAS"/>
    <property type="match status" value="3"/>
</dbReference>
<dbReference type="RefSeq" id="WP_089378242.1">
    <property type="nucleotide sequence ID" value="NZ_FZNX01000003.1"/>
</dbReference>
<dbReference type="EC" id="2.7.13.3" evidence="2"/>
<evidence type="ECO:0000259" key="9">
    <source>
        <dbReference type="PROSITE" id="PS50113"/>
    </source>
</evidence>
<feature type="domain" description="PAC" evidence="9">
    <location>
        <begin position="127"/>
        <end position="179"/>
    </location>
</feature>
<keyword evidence="3" id="KW-0597">Phosphoprotein</keyword>
<evidence type="ECO:0000256" key="1">
    <source>
        <dbReference type="ARBA" id="ARBA00000085"/>
    </source>
</evidence>
<dbReference type="PROSITE" id="PS50113">
    <property type="entry name" value="PAC"/>
    <property type="match status" value="3"/>
</dbReference>
<comment type="catalytic activity">
    <reaction evidence="1">
        <text>ATP + protein L-histidine = ADP + protein N-phospho-L-histidine.</text>
        <dbReference type="EC" id="2.7.13.3"/>
    </reaction>
</comment>
<dbReference type="Pfam" id="PF00512">
    <property type="entry name" value="HisKA"/>
    <property type="match status" value="1"/>
</dbReference>
<dbReference type="InterPro" id="IPR003594">
    <property type="entry name" value="HATPase_dom"/>
</dbReference>
<name>A0A238XMP6_9FLAO</name>
<feature type="domain" description="PAS" evidence="8">
    <location>
        <begin position="437"/>
        <end position="511"/>
    </location>
</feature>
<evidence type="ECO:0000256" key="6">
    <source>
        <dbReference type="SAM" id="Coils"/>
    </source>
</evidence>
<dbReference type="PRINTS" id="PR00344">
    <property type="entry name" value="BCTRLSENSOR"/>
</dbReference>
<dbReference type="SUPFAM" id="SSF55785">
    <property type="entry name" value="PYP-like sensor domain (PAS domain)"/>
    <property type="match status" value="4"/>
</dbReference>
<feature type="domain" description="PAC" evidence="9">
    <location>
        <begin position="255"/>
        <end position="307"/>
    </location>
</feature>
<dbReference type="SMART" id="SM00387">
    <property type="entry name" value="HATPase_c"/>
    <property type="match status" value="1"/>
</dbReference>
<dbReference type="Gene3D" id="3.30.565.10">
    <property type="entry name" value="Histidine kinase-like ATPase, C-terminal domain"/>
    <property type="match status" value="1"/>
</dbReference>
<sequence length="787" mass="90312">MENSKIEILERALERQKAARKAAEKILEEKSRELYMVSEELKVSNEKLEESLSQKTSELEGVFLNIIDAYIVMDIMGNVLSMNDAAVEMLGYDASKESFNLTAIVKEEYLEYTEKAFKDLYEKGFYKNYQAIIKTKNNEEKLVQVNSSIIYNKEGKPIAAQGILRDITQENIYKELIEQQKKQLDIIVDHSPIGISLSRKDDIGLLMANNSLTKMFGFSQEEFKKIKLQDLTFDDDKEISEIKRSELYNDEIESYSLNKRYIKKSGEIVWAKTSVTGVKDTNNKVKFHVTTIEDITKEKRALEKLKDSENRLSTLIVHLQSGILLEDNHKNIQVVNKKFNSLFGQCENDNSFQGSKVSYFHEKVKHLFKYPEQFLDINSLVMQKNDEVYKQELELLDGRVIERNGIPIVQDGVYKGYLWSYYDITIGKRYEESLEAQKEKYSSIIANMNLGLLEVDNNDVILLANQSFCDISGYSLNELVGKKAADLILTDDSKVVFDSKMNRRERGISDSYEVKATSKSGETRNWLISGAPNYNVNGKLIGSIGIHLDITEQKNLEKQKEELLNSLEKQNEQLNEYAHIVSHDLKSPLRSISALLSWTKEDFAEKIGEDSLINLNMMEDKVEKMDKLIGDILNYSSIEDQGMNNNDVNVNEVVERIIDTIFIPNHIKVVIKNKLPIIKADSTRLQQLFQNLISNAINYIDKEKGLVEVDFEDAKDFYIFSIKDNGVGIPKEYHEKIFKIFNTLGDYEKSTGIGLSIVKKVVELYKGEIWLESKVGVGTTFFFSIKK</sequence>
<evidence type="ECO:0000256" key="3">
    <source>
        <dbReference type="ARBA" id="ARBA00022553"/>
    </source>
</evidence>
<dbReference type="Pfam" id="PF00989">
    <property type="entry name" value="PAS"/>
    <property type="match status" value="1"/>
</dbReference>
<organism evidence="10 11">
    <name type="scientific">Lutibacter flavus</name>
    <dbReference type="NCBI Taxonomy" id="691689"/>
    <lineage>
        <taxon>Bacteria</taxon>
        <taxon>Pseudomonadati</taxon>
        <taxon>Bacteroidota</taxon>
        <taxon>Flavobacteriia</taxon>
        <taxon>Flavobacteriales</taxon>
        <taxon>Flavobacteriaceae</taxon>
        <taxon>Lutibacter</taxon>
    </lineage>
</organism>
<dbReference type="GO" id="GO:0000155">
    <property type="term" value="F:phosphorelay sensor kinase activity"/>
    <property type="evidence" value="ECO:0007669"/>
    <property type="project" value="InterPro"/>
</dbReference>
<evidence type="ECO:0000256" key="4">
    <source>
        <dbReference type="ARBA" id="ARBA00022679"/>
    </source>
</evidence>
<dbReference type="InterPro" id="IPR013767">
    <property type="entry name" value="PAS_fold"/>
</dbReference>
<dbReference type="InterPro" id="IPR035965">
    <property type="entry name" value="PAS-like_dom_sf"/>
</dbReference>
<dbReference type="InterPro" id="IPR003661">
    <property type="entry name" value="HisK_dim/P_dom"/>
</dbReference>
<dbReference type="PANTHER" id="PTHR43304:SF1">
    <property type="entry name" value="PAC DOMAIN-CONTAINING PROTEIN"/>
    <property type="match status" value="1"/>
</dbReference>
<dbReference type="EMBL" id="FZNX01000003">
    <property type="protein sequence ID" value="SNR59952.1"/>
    <property type="molecule type" value="Genomic_DNA"/>
</dbReference>
<dbReference type="InterPro" id="IPR001610">
    <property type="entry name" value="PAC"/>
</dbReference>
<keyword evidence="6" id="KW-0175">Coiled coil</keyword>
<dbReference type="Pfam" id="PF13426">
    <property type="entry name" value="PAS_9"/>
    <property type="match status" value="2"/>
</dbReference>
<dbReference type="NCBIfam" id="TIGR00229">
    <property type="entry name" value="sensory_box"/>
    <property type="match status" value="3"/>
</dbReference>
<evidence type="ECO:0000313" key="11">
    <source>
        <dbReference type="Proteomes" id="UP000198412"/>
    </source>
</evidence>
<evidence type="ECO:0000313" key="10">
    <source>
        <dbReference type="EMBL" id="SNR59952.1"/>
    </source>
</evidence>
<dbReference type="Gene3D" id="1.10.287.130">
    <property type="match status" value="1"/>
</dbReference>
<dbReference type="InterPro" id="IPR004358">
    <property type="entry name" value="Sig_transdc_His_kin-like_C"/>
</dbReference>
<dbReference type="OrthoDB" id="9811889at2"/>
<feature type="domain" description="Histidine kinase" evidence="7">
    <location>
        <begin position="580"/>
        <end position="787"/>
    </location>
</feature>
<evidence type="ECO:0000259" key="7">
    <source>
        <dbReference type="PROSITE" id="PS50109"/>
    </source>
</evidence>
<keyword evidence="4" id="KW-0808">Transferase</keyword>
<keyword evidence="5 10" id="KW-0418">Kinase</keyword>
<dbReference type="InterPro" id="IPR000014">
    <property type="entry name" value="PAS"/>
</dbReference>
<dbReference type="SMART" id="SM00086">
    <property type="entry name" value="PAC"/>
    <property type="match status" value="3"/>
</dbReference>
<dbReference type="Proteomes" id="UP000198412">
    <property type="component" value="Unassembled WGS sequence"/>
</dbReference>
<dbReference type="GO" id="GO:0006355">
    <property type="term" value="P:regulation of DNA-templated transcription"/>
    <property type="evidence" value="ECO:0007669"/>
    <property type="project" value="InterPro"/>
</dbReference>
<feature type="coiled-coil region" evidence="6">
    <location>
        <begin position="550"/>
        <end position="580"/>
    </location>
</feature>
<dbReference type="SUPFAM" id="SSF55874">
    <property type="entry name" value="ATPase domain of HSP90 chaperone/DNA topoisomerase II/histidine kinase"/>
    <property type="match status" value="1"/>
</dbReference>
<dbReference type="AlphaFoldDB" id="A0A238XMP6"/>
<dbReference type="Pfam" id="PF02518">
    <property type="entry name" value="HATPase_c"/>
    <property type="match status" value="1"/>
</dbReference>
<dbReference type="InterPro" id="IPR052162">
    <property type="entry name" value="Sensor_kinase/Photoreceptor"/>
</dbReference>
<reference evidence="11" key="1">
    <citation type="submission" date="2017-06" db="EMBL/GenBank/DDBJ databases">
        <authorList>
            <person name="Varghese N."/>
            <person name="Submissions S."/>
        </authorList>
    </citation>
    <scope>NUCLEOTIDE SEQUENCE [LARGE SCALE GENOMIC DNA]</scope>
    <source>
        <strain evidence="11">DSM 27993</strain>
    </source>
</reference>
<dbReference type="SUPFAM" id="SSF47384">
    <property type="entry name" value="Homodimeric domain of signal transducing histidine kinase"/>
    <property type="match status" value="1"/>
</dbReference>
<dbReference type="PROSITE" id="PS50112">
    <property type="entry name" value="PAS"/>
    <property type="match status" value="2"/>
</dbReference>
<dbReference type="Gene3D" id="3.30.450.20">
    <property type="entry name" value="PAS domain"/>
    <property type="match status" value="4"/>
</dbReference>
<gene>
    <name evidence="10" type="ORF">SAMN04488111_1937</name>
</gene>
<evidence type="ECO:0000256" key="2">
    <source>
        <dbReference type="ARBA" id="ARBA00012438"/>
    </source>
</evidence>
<dbReference type="CDD" id="cd00082">
    <property type="entry name" value="HisKA"/>
    <property type="match status" value="1"/>
</dbReference>
<keyword evidence="11" id="KW-1185">Reference proteome</keyword>
<dbReference type="PANTHER" id="PTHR43304">
    <property type="entry name" value="PHYTOCHROME-LIKE PROTEIN CPH1"/>
    <property type="match status" value="1"/>
</dbReference>
<feature type="domain" description="PAS" evidence="8">
    <location>
        <begin position="55"/>
        <end position="92"/>
    </location>
</feature>
<dbReference type="InterPro" id="IPR005467">
    <property type="entry name" value="His_kinase_dom"/>
</dbReference>
<feature type="coiled-coil region" evidence="6">
    <location>
        <begin position="6"/>
        <end position="58"/>
    </location>
</feature>
<dbReference type="PROSITE" id="PS50109">
    <property type="entry name" value="HIS_KIN"/>
    <property type="match status" value="1"/>
</dbReference>
<dbReference type="InterPro" id="IPR036890">
    <property type="entry name" value="HATPase_C_sf"/>
</dbReference>
<evidence type="ECO:0000256" key="5">
    <source>
        <dbReference type="ARBA" id="ARBA00022777"/>
    </source>
</evidence>